<dbReference type="AlphaFoldDB" id="A0A1G7FQR0"/>
<evidence type="ECO:0000256" key="1">
    <source>
        <dbReference type="ARBA" id="ARBA00001561"/>
    </source>
</evidence>
<protein>
    <recommendedName>
        <fullName evidence="2">N-acetylmuramoyl-L-alanine amidase</fullName>
        <ecNumber evidence="2">3.5.1.28</ecNumber>
    </recommendedName>
</protein>
<reference evidence="5 6" key="1">
    <citation type="submission" date="2016-10" db="EMBL/GenBank/DDBJ databases">
        <authorList>
            <person name="de Groot N.N."/>
        </authorList>
    </citation>
    <scope>NUCLEOTIDE SEQUENCE [LARGE SCALE GENOMIC DNA]</scope>
    <source>
        <strain evidence="5 6">DSM 16195</strain>
    </source>
</reference>
<dbReference type="OrthoDB" id="9806267at2"/>
<dbReference type="EMBL" id="FNBA01000002">
    <property type="protein sequence ID" value="SDE78243.1"/>
    <property type="molecule type" value="Genomic_DNA"/>
</dbReference>
<dbReference type="Proteomes" id="UP000199321">
    <property type="component" value="Unassembled WGS sequence"/>
</dbReference>
<dbReference type="PANTHER" id="PTHR30404:SF0">
    <property type="entry name" value="N-ACETYLMURAMOYL-L-ALANINE AMIDASE AMIC"/>
    <property type="match status" value="1"/>
</dbReference>
<dbReference type="STRING" id="227084.SAMN05421855_102712"/>
<dbReference type="GO" id="GO:0008745">
    <property type="term" value="F:N-acetylmuramoyl-L-alanine amidase activity"/>
    <property type="evidence" value="ECO:0007669"/>
    <property type="project" value="UniProtKB-EC"/>
</dbReference>
<keyword evidence="6" id="KW-1185">Reference proteome</keyword>
<dbReference type="InterPro" id="IPR002508">
    <property type="entry name" value="MurNAc-LAA_cat"/>
</dbReference>
<gene>
    <name evidence="5" type="ORF">SAMN05421855_102712</name>
</gene>
<accession>A0A1G7FQR0</accession>
<evidence type="ECO:0000256" key="2">
    <source>
        <dbReference type="ARBA" id="ARBA00011901"/>
    </source>
</evidence>
<dbReference type="EC" id="3.5.1.28" evidence="2"/>
<organism evidence="5 6">
    <name type="scientific">Ulvibacter litoralis</name>
    <dbReference type="NCBI Taxonomy" id="227084"/>
    <lineage>
        <taxon>Bacteria</taxon>
        <taxon>Pseudomonadati</taxon>
        <taxon>Bacteroidota</taxon>
        <taxon>Flavobacteriia</taxon>
        <taxon>Flavobacteriales</taxon>
        <taxon>Flavobacteriaceae</taxon>
        <taxon>Ulvibacter</taxon>
    </lineage>
</organism>
<comment type="catalytic activity">
    <reaction evidence="1">
        <text>Hydrolyzes the link between N-acetylmuramoyl residues and L-amino acid residues in certain cell-wall glycopeptides.</text>
        <dbReference type="EC" id="3.5.1.28"/>
    </reaction>
</comment>
<dbReference type="Gene3D" id="3.40.630.40">
    <property type="entry name" value="Zn-dependent exopeptidases"/>
    <property type="match status" value="1"/>
</dbReference>
<evidence type="ECO:0000256" key="3">
    <source>
        <dbReference type="ARBA" id="ARBA00022801"/>
    </source>
</evidence>
<dbReference type="Pfam" id="PF01520">
    <property type="entry name" value="Amidase_3"/>
    <property type="match status" value="1"/>
</dbReference>
<feature type="domain" description="MurNAc-LAA" evidence="4">
    <location>
        <begin position="93"/>
        <end position="250"/>
    </location>
</feature>
<keyword evidence="3" id="KW-0378">Hydrolase</keyword>
<dbReference type="GO" id="GO:0009253">
    <property type="term" value="P:peptidoglycan catabolic process"/>
    <property type="evidence" value="ECO:0007669"/>
    <property type="project" value="InterPro"/>
</dbReference>
<dbReference type="RefSeq" id="WP_093143567.1">
    <property type="nucleotide sequence ID" value="NZ_BMWO01000002.1"/>
</dbReference>
<dbReference type="SMART" id="SM00646">
    <property type="entry name" value="Ami_3"/>
    <property type="match status" value="1"/>
</dbReference>
<name>A0A1G7FQR0_9FLAO</name>
<evidence type="ECO:0000313" key="5">
    <source>
        <dbReference type="EMBL" id="SDE78243.1"/>
    </source>
</evidence>
<dbReference type="CDD" id="cd02696">
    <property type="entry name" value="MurNAc-LAA"/>
    <property type="match status" value="1"/>
</dbReference>
<dbReference type="SUPFAM" id="SSF53187">
    <property type="entry name" value="Zn-dependent exopeptidases"/>
    <property type="match status" value="1"/>
</dbReference>
<evidence type="ECO:0000259" key="4">
    <source>
        <dbReference type="SMART" id="SM00646"/>
    </source>
</evidence>
<dbReference type="InterPro" id="IPR050695">
    <property type="entry name" value="N-acetylmuramoyl_amidase_3"/>
</dbReference>
<sequence>MKTRLLHFLVLFFLTTTIFSIKATTYTNTKPFIVVLDAGHGGHDPGNRGNGYKEADIALSIVLKIGAVLEKDPNIKVIYTRKKDVFVELFERGAIANRADADLFVSVHCDSHTSQAYGAGTFVLGLHGNKRNMEVAKKENEVILLEENYKENYAGYDPNSPETFIGLTLMQEEYLDQSIMLASLVQNNFVHKLKRKDRSVKQAGFIVLHQSYMPSVLIETGFLTNKKEGAYLDSTKGQKEMAEAISDAILTYKKNIQLATIDSQNPVITQDEIDKAIETAEEKIYKDVTFKVQLAASSSKLETKPYNFKGLKDISRAQEKNLYKYYYGATSDYNKIQLMKAFAQEKGYSSCFVVAFKNGEQLKLSEVLKSEDK</sequence>
<dbReference type="FunFam" id="3.40.630.40:FF:000005">
    <property type="entry name" value="N-acetylmuramoyl-L-alanine amidase (AmiA)"/>
    <property type="match status" value="1"/>
</dbReference>
<proteinExistence type="predicted"/>
<dbReference type="GO" id="GO:0030288">
    <property type="term" value="C:outer membrane-bounded periplasmic space"/>
    <property type="evidence" value="ECO:0007669"/>
    <property type="project" value="TreeGrafter"/>
</dbReference>
<dbReference type="PANTHER" id="PTHR30404">
    <property type="entry name" value="N-ACETYLMURAMOYL-L-ALANINE AMIDASE"/>
    <property type="match status" value="1"/>
</dbReference>
<evidence type="ECO:0000313" key="6">
    <source>
        <dbReference type="Proteomes" id="UP000199321"/>
    </source>
</evidence>